<evidence type="ECO:0000256" key="2">
    <source>
        <dbReference type="ARBA" id="ARBA00005300"/>
    </source>
</evidence>
<protein>
    <recommendedName>
        <fullName evidence="3">ribonuclease H</fullName>
        <ecNumber evidence="3">3.1.26.4</ecNumber>
    </recommendedName>
</protein>
<dbReference type="RefSeq" id="XP_040744841.1">
    <property type="nucleotide sequence ID" value="XM_040883237.1"/>
</dbReference>
<dbReference type="InterPro" id="IPR036397">
    <property type="entry name" value="RNaseH_sf"/>
</dbReference>
<keyword evidence="6" id="KW-0255">Endonuclease</keyword>
<evidence type="ECO:0000313" key="10">
    <source>
        <dbReference type="Proteomes" id="UP000193922"/>
    </source>
</evidence>
<comment type="similarity">
    <text evidence="2">Belongs to the RNase H family.</text>
</comment>
<dbReference type="EC" id="3.1.26.4" evidence="3"/>
<dbReference type="GO" id="GO:0046872">
    <property type="term" value="F:metal ion binding"/>
    <property type="evidence" value="ECO:0007669"/>
    <property type="project" value="UniProtKB-KW"/>
</dbReference>
<evidence type="ECO:0000256" key="1">
    <source>
        <dbReference type="ARBA" id="ARBA00000077"/>
    </source>
</evidence>
<evidence type="ECO:0000256" key="4">
    <source>
        <dbReference type="ARBA" id="ARBA00022722"/>
    </source>
</evidence>
<organism evidence="9 10">
    <name type="scientific">Linderina pennispora</name>
    <dbReference type="NCBI Taxonomy" id="61395"/>
    <lineage>
        <taxon>Eukaryota</taxon>
        <taxon>Fungi</taxon>
        <taxon>Fungi incertae sedis</taxon>
        <taxon>Zoopagomycota</taxon>
        <taxon>Kickxellomycotina</taxon>
        <taxon>Kickxellomycetes</taxon>
        <taxon>Kickxellales</taxon>
        <taxon>Kickxellaceae</taxon>
        <taxon>Linderina</taxon>
    </lineage>
</organism>
<evidence type="ECO:0000313" key="9">
    <source>
        <dbReference type="EMBL" id="ORX71326.1"/>
    </source>
</evidence>
<dbReference type="PANTHER" id="PTHR10642">
    <property type="entry name" value="RIBONUCLEASE H1"/>
    <property type="match status" value="1"/>
</dbReference>
<evidence type="ECO:0000256" key="6">
    <source>
        <dbReference type="ARBA" id="ARBA00022759"/>
    </source>
</evidence>
<dbReference type="AlphaFoldDB" id="A0A1Y1WDL6"/>
<dbReference type="InterPro" id="IPR050092">
    <property type="entry name" value="RNase_H"/>
</dbReference>
<dbReference type="STRING" id="61395.A0A1Y1WDL6"/>
<evidence type="ECO:0000256" key="7">
    <source>
        <dbReference type="ARBA" id="ARBA00022801"/>
    </source>
</evidence>
<keyword evidence="10" id="KW-1185">Reference proteome</keyword>
<dbReference type="OrthoDB" id="245563at2759"/>
<dbReference type="EMBL" id="MCFD01000004">
    <property type="protein sequence ID" value="ORX71326.1"/>
    <property type="molecule type" value="Genomic_DNA"/>
</dbReference>
<keyword evidence="7" id="KW-0378">Hydrolase</keyword>
<dbReference type="Proteomes" id="UP000193922">
    <property type="component" value="Unassembled WGS sequence"/>
</dbReference>
<evidence type="ECO:0000259" key="8">
    <source>
        <dbReference type="PROSITE" id="PS50879"/>
    </source>
</evidence>
<accession>A0A1Y1WDL6</accession>
<sequence length="136" mass="14230">MATTIAYADGAIDHRGGNDYTGVGIFFGRDDPRNFAGKLANGPQTIQRAELAAVAKALELAQTQPGEHVQVRTDSEYAINAINDVRKGAQPPSNSELVKQIVQATSSNTHIMLAGKDEAGNKVADSLARQAAALAG</sequence>
<reference evidence="9 10" key="1">
    <citation type="submission" date="2016-07" db="EMBL/GenBank/DDBJ databases">
        <title>Pervasive Adenine N6-methylation of Active Genes in Fungi.</title>
        <authorList>
            <consortium name="DOE Joint Genome Institute"/>
            <person name="Mondo S.J."/>
            <person name="Dannebaum R.O."/>
            <person name="Kuo R.C."/>
            <person name="Labutti K."/>
            <person name="Haridas S."/>
            <person name="Kuo A."/>
            <person name="Salamov A."/>
            <person name="Ahrendt S.R."/>
            <person name="Lipzen A."/>
            <person name="Sullivan W."/>
            <person name="Andreopoulos W.B."/>
            <person name="Clum A."/>
            <person name="Lindquist E."/>
            <person name="Daum C."/>
            <person name="Ramamoorthy G.K."/>
            <person name="Gryganskyi A."/>
            <person name="Culley D."/>
            <person name="Magnuson J.K."/>
            <person name="James T.Y."/>
            <person name="O'Malley M.A."/>
            <person name="Stajich J.E."/>
            <person name="Spatafora J.W."/>
            <person name="Visel A."/>
            <person name="Grigoriev I.V."/>
        </authorList>
    </citation>
    <scope>NUCLEOTIDE SEQUENCE [LARGE SCALE GENOMIC DNA]</scope>
    <source>
        <strain evidence="9 10">ATCC 12442</strain>
    </source>
</reference>
<evidence type="ECO:0000256" key="3">
    <source>
        <dbReference type="ARBA" id="ARBA00012180"/>
    </source>
</evidence>
<dbReference type="Pfam" id="PF00075">
    <property type="entry name" value="RNase_H"/>
    <property type="match status" value="1"/>
</dbReference>
<evidence type="ECO:0000256" key="5">
    <source>
        <dbReference type="ARBA" id="ARBA00022723"/>
    </source>
</evidence>
<dbReference type="InterPro" id="IPR002156">
    <property type="entry name" value="RNaseH_domain"/>
</dbReference>
<dbReference type="GO" id="GO:0043137">
    <property type="term" value="P:DNA replication, removal of RNA primer"/>
    <property type="evidence" value="ECO:0007669"/>
    <property type="project" value="TreeGrafter"/>
</dbReference>
<comment type="catalytic activity">
    <reaction evidence="1">
        <text>Endonucleolytic cleavage to 5'-phosphomonoester.</text>
        <dbReference type="EC" id="3.1.26.4"/>
    </reaction>
</comment>
<dbReference type="Gene3D" id="3.30.420.10">
    <property type="entry name" value="Ribonuclease H-like superfamily/Ribonuclease H"/>
    <property type="match status" value="1"/>
</dbReference>
<dbReference type="InterPro" id="IPR012337">
    <property type="entry name" value="RNaseH-like_sf"/>
</dbReference>
<proteinExistence type="inferred from homology"/>
<comment type="caution">
    <text evidence="9">The sequence shown here is derived from an EMBL/GenBank/DDBJ whole genome shotgun (WGS) entry which is preliminary data.</text>
</comment>
<dbReference type="PROSITE" id="PS50879">
    <property type="entry name" value="RNASE_H_1"/>
    <property type="match status" value="1"/>
</dbReference>
<dbReference type="GO" id="GO:0003676">
    <property type="term" value="F:nucleic acid binding"/>
    <property type="evidence" value="ECO:0007669"/>
    <property type="project" value="InterPro"/>
</dbReference>
<dbReference type="GO" id="GO:0004523">
    <property type="term" value="F:RNA-DNA hybrid ribonuclease activity"/>
    <property type="evidence" value="ECO:0007669"/>
    <property type="project" value="UniProtKB-EC"/>
</dbReference>
<gene>
    <name evidence="9" type="ORF">DL89DRAFT_123317</name>
</gene>
<feature type="domain" description="RNase H type-1" evidence="8">
    <location>
        <begin position="1"/>
        <end position="133"/>
    </location>
</feature>
<keyword evidence="5" id="KW-0479">Metal-binding</keyword>
<name>A0A1Y1WDL6_9FUNG</name>
<dbReference type="PANTHER" id="PTHR10642:SF26">
    <property type="entry name" value="RIBONUCLEASE H1"/>
    <property type="match status" value="1"/>
</dbReference>
<keyword evidence="4" id="KW-0540">Nuclease</keyword>
<dbReference type="GeneID" id="63799885"/>
<dbReference type="SUPFAM" id="SSF53098">
    <property type="entry name" value="Ribonuclease H-like"/>
    <property type="match status" value="1"/>
</dbReference>